<reference evidence="1 2" key="1">
    <citation type="submission" date="2020-04" db="EMBL/GenBank/DDBJ databases">
        <title>Paenibacillus algicola sp. nov., a novel marine bacterium producing alginate lyase.</title>
        <authorList>
            <person name="Huang H."/>
        </authorList>
    </citation>
    <scope>NUCLEOTIDE SEQUENCE [LARGE SCALE GENOMIC DNA]</scope>
    <source>
        <strain evidence="1 2">L7-75</strain>
    </source>
</reference>
<evidence type="ECO:0000313" key="1">
    <source>
        <dbReference type="EMBL" id="NMO97428.1"/>
    </source>
</evidence>
<sequence>MDKRFGFLFIIAVVIVASSFFYFNTTSQASPPDEKEVKEIFEKYFDAIEKGDVDTAIGLVIDTRYQDIGSQRAGYQTAVKEDVIYSIEIDSIDQGDSSFMSNAVNKRLAEEYEDRYFVDLAVENKTNGEFKITMPIVKNQGEWKILILPTEIPAA</sequence>
<dbReference type="AlphaFoldDB" id="A0A848M894"/>
<accession>A0A848M894</accession>
<evidence type="ECO:0000313" key="2">
    <source>
        <dbReference type="Proteomes" id="UP000565468"/>
    </source>
</evidence>
<dbReference type="Proteomes" id="UP000565468">
    <property type="component" value="Unassembled WGS sequence"/>
</dbReference>
<organism evidence="1 2">
    <name type="scientific">Paenibacillus lemnae</name>
    <dbReference type="NCBI Taxonomy" id="1330551"/>
    <lineage>
        <taxon>Bacteria</taxon>
        <taxon>Bacillati</taxon>
        <taxon>Bacillota</taxon>
        <taxon>Bacilli</taxon>
        <taxon>Bacillales</taxon>
        <taxon>Paenibacillaceae</taxon>
        <taxon>Paenibacillus</taxon>
    </lineage>
</organism>
<dbReference type="RefSeq" id="WP_169506216.1">
    <property type="nucleotide sequence ID" value="NZ_JABBPN010000018.1"/>
</dbReference>
<dbReference type="EMBL" id="JABBPN010000018">
    <property type="protein sequence ID" value="NMO97428.1"/>
    <property type="molecule type" value="Genomic_DNA"/>
</dbReference>
<protein>
    <recommendedName>
        <fullName evidence="3">DUF4878 domain-containing protein</fullName>
    </recommendedName>
</protein>
<evidence type="ECO:0008006" key="3">
    <source>
        <dbReference type="Google" id="ProtNLM"/>
    </source>
</evidence>
<gene>
    <name evidence="1" type="ORF">HII30_16805</name>
</gene>
<name>A0A848M894_PAELE</name>
<comment type="caution">
    <text evidence="1">The sequence shown here is derived from an EMBL/GenBank/DDBJ whole genome shotgun (WGS) entry which is preliminary data.</text>
</comment>
<keyword evidence="2" id="KW-1185">Reference proteome</keyword>
<proteinExistence type="predicted"/>